<dbReference type="GO" id="GO:0070301">
    <property type="term" value="P:cellular response to hydrogen peroxide"/>
    <property type="evidence" value="ECO:0007669"/>
    <property type="project" value="EnsemblFungi"/>
</dbReference>
<dbReference type="InterPro" id="IPR001789">
    <property type="entry name" value="Sig_transdc_resp-reg_receiver"/>
</dbReference>
<comment type="catalytic activity">
    <reaction evidence="8">
        <text>L-threonyl-[protein] + ATP = O-phospho-L-threonyl-[protein] + ADP + H(+)</text>
        <dbReference type="Rhea" id="RHEA:46608"/>
        <dbReference type="Rhea" id="RHEA-COMP:11060"/>
        <dbReference type="Rhea" id="RHEA-COMP:11605"/>
        <dbReference type="ChEBI" id="CHEBI:15378"/>
        <dbReference type="ChEBI" id="CHEBI:30013"/>
        <dbReference type="ChEBI" id="CHEBI:30616"/>
        <dbReference type="ChEBI" id="CHEBI:61977"/>
        <dbReference type="ChEBI" id="CHEBI:456216"/>
        <dbReference type="EC" id="2.7.11.1"/>
    </reaction>
</comment>
<feature type="compositionally biased region" description="Basic and acidic residues" evidence="11">
    <location>
        <begin position="858"/>
        <end position="871"/>
    </location>
</feature>
<feature type="compositionally biased region" description="Polar residues" evidence="11">
    <location>
        <begin position="586"/>
        <end position="616"/>
    </location>
</feature>
<feature type="compositionally biased region" description="Polar residues" evidence="11">
    <location>
        <begin position="1306"/>
        <end position="1320"/>
    </location>
</feature>
<dbReference type="GO" id="GO:0004674">
    <property type="term" value="F:protein serine/threonine kinase activity"/>
    <property type="evidence" value="ECO:0007669"/>
    <property type="project" value="UniProtKB-KW"/>
</dbReference>
<gene>
    <name evidence="15" type="ORF">LADA_0C11452G</name>
</gene>
<evidence type="ECO:0000256" key="6">
    <source>
        <dbReference type="ARBA" id="ARBA00022777"/>
    </source>
</evidence>
<dbReference type="OrthoDB" id="162894at2759"/>
<keyword evidence="7" id="KW-0067">ATP-binding</keyword>
<dbReference type="InterPro" id="IPR000014">
    <property type="entry name" value="PAS"/>
</dbReference>
<feature type="domain" description="PAS" evidence="14">
    <location>
        <begin position="43"/>
        <end position="115"/>
    </location>
</feature>
<evidence type="ECO:0000313" key="16">
    <source>
        <dbReference type="Proteomes" id="UP000190274"/>
    </source>
</evidence>
<proteinExistence type="predicted"/>
<protein>
    <recommendedName>
        <fullName evidence="1">non-specific serine/threonine protein kinase</fullName>
        <ecNumber evidence="1">2.7.11.1</ecNumber>
    </recommendedName>
</protein>
<dbReference type="SUPFAM" id="SSF52172">
    <property type="entry name" value="CheY-like"/>
    <property type="match status" value="1"/>
</dbReference>
<keyword evidence="5" id="KW-0547">Nucleotide-binding</keyword>
<feature type="compositionally biased region" description="Polar residues" evidence="11">
    <location>
        <begin position="562"/>
        <end position="577"/>
    </location>
</feature>
<evidence type="ECO:0000256" key="11">
    <source>
        <dbReference type="SAM" id="MobiDB-lite"/>
    </source>
</evidence>
<dbReference type="CDD" id="cd17546">
    <property type="entry name" value="REC_hyHK_CKI1_RcsC-like"/>
    <property type="match status" value="1"/>
</dbReference>
<dbReference type="Gene3D" id="3.40.50.2300">
    <property type="match status" value="1"/>
</dbReference>
<dbReference type="GO" id="GO:0005524">
    <property type="term" value="F:ATP binding"/>
    <property type="evidence" value="ECO:0007669"/>
    <property type="project" value="UniProtKB-KW"/>
</dbReference>
<dbReference type="GO" id="GO:1903452">
    <property type="term" value="P:positive regulation of G1 to G0 transition"/>
    <property type="evidence" value="ECO:0007669"/>
    <property type="project" value="EnsemblFungi"/>
</dbReference>
<evidence type="ECO:0000259" key="13">
    <source>
        <dbReference type="PROSITE" id="PS50110"/>
    </source>
</evidence>
<dbReference type="EC" id="2.7.11.1" evidence="1"/>
<dbReference type="PANTHER" id="PTHR24356">
    <property type="entry name" value="SERINE/THREONINE-PROTEIN KINASE"/>
    <property type="match status" value="1"/>
</dbReference>
<sequence length="1526" mass="169152">MDVSSLSSEESTGKLSKSGSASPDSTQSRKTFPSSPSGSTLSYDEYLKVATDTSASILLELNMDGRVRYLSSIWKEIVGIESNEVVGQMISEILVGSEQDRSVFQRATDLMIAQDCSYRVRFLVEAGHPNDSTSSSTDLSGTEHPDVSAVNPSVIELEAQGIVIFDGVHKIPSHSMWIVKPFCELGAMDNLPQDLVKRLGFGAIILSQYLTEIENSMVTDELELPTPKNELCRVCESSVPAWWLETHSESCIVEHKIESMVQLFHDKIVERRNYIEDVFVSLESNDGRISHFKNLPFPKLSAEPSAYNSESTSKSDSLELSIFKKTSSGQKNSSSIFRSLRFPFKTLASLIELCDDAINTNTSELREVNLQQDISAQVVYQFSPRTLQNIDSVLLWKPQTDGDNLAIDALKNDTMEFASQKLEFLFRLDHAMKYSFKIKNEIDYYVLQLIEEKLERNRLNSLQSDEANRHMTRSPLALSLTGNDLKLSTNKKIASPQPQRAPSGIFADAYVGTDELPQKKIYDLNSEHPEFPEGTTTITHGSRSVTPTTTTAPHSDLHIATKGSSSDQSKLFESVSATPKLILPDSSGQLRLSGQESTPRRNSAGSSAGHSTPLASLQKNSIIRSLNHGSLDRSPRTSPYAPSSELLTPEVHSASIPKQPLSPLLLATNQAKPSTPSIRDYDIIKPISKGAYGSVFLAKRRLTGEYYAIKALKKSDMIAKNQVTNVKSERAIMMAQSNKPYVAQLFATFQNRENLFLVMEYLSGGDLATLIKMMGSLPDQWAKQYITEVIYGVADMHKSGIIHHDLKPDNLLIDRRGHLKLTDFGLSRMGLITRHTGATLKEGHHTSRKNSVASEENTGDRSLKWHLKDDPPGSSNALDGIIFKRERSSSNSSSQSALDASALHRSGSQLSFSMMDLHSGGSPPPMSLHKRTASNISESWDNHSPTPDYALFNPDDSNQNRGFFGTPDYLAPETIGGTGETDACDWWSVGCMLFEFFFGYPPFHAQTVEEVFSNILAGRIDWPEFPDKQTELEYITPDAKDLIKKLLVIDPHERLGASDVQEIFEHPYFKDVVWENLYDETGSFVPDIQHPESTDYFDLRGAQLEDFTESDTEKPKIPDLLSNEMERSHKRTSSERSSQSSTPVQKLTVGSVLESVQHQSCSNNSSPSTKHIPLAIPLHLRERRVSKLNEVQTEFGSFNFRNLPALDRANKDAINRLKNEHLVEQGMHHHHHHQRASSGSSSLSDSSKQLRYSTVSSSPGVASLTSRSSASPNASKNHSPNRRGSVDMSSMSHRRSTGIFMDHSPKSPSSAVEDNDSPSPASRFKSPLSPQNTSSRTRVHSRSSSKHSSLGDVPPEEFEKLRALSRVAGSRGRRRSGRESSSAASELYCNLDILVCEPIPIHRFKLTKDLENLGCSVISVSMGDEMVRRVTSGVQFDILFTALKLPKLGAIDIVKLLRNTNSVNSATPIIAVTAFYQEAQQAGIFDDVLERPVSVEHLRSLLLKYTLKKSQRADETVISDADTDLV</sequence>
<accession>A0A1G4J1F3</accession>
<dbReference type="GO" id="GO:0005634">
    <property type="term" value="C:nucleus"/>
    <property type="evidence" value="ECO:0007669"/>
    <property type="project" value="EnsemblFungi"/>
</dbReference>
<dbReference type="PROSITE" id="PS50112">
    <property type="entry name" value="PAS"/>
    <property type="match status" value="1"/>
</dbReference>
<feature type="domain" description="Response regulatory" evidence="13">
    <location>
        <begin position="1392"/>
        <end position="1506"/>
    </location>
</feature>
<reference evidence="16" key="1">
    <citation type="submission" date="2016-03" db="EMBL/GenBank/DDBJ databases">
        <authorList>
            <person name="Devillers H."/>
        </authorList>
    </citation>
    <scope>NUCLEOTIDE SEQUENCE [LARGE SCALE GENOMIC DNA]</scope>
</reference>
<evidence type="ECO:0000313" key="15">
    <source>
        <dbReference type="EMBL" id="SCU83437.1"/>
    </source>
</evidence>
<evidence type="ECO:0000259" key="14">
    <source>
        <dbReference type="PROSITE" id="PS50112"/>
    </source>
</evidence>
<keyword evidence="2" id="KW-0723">Serine/threonine-protein kinase</keyword>
<feature type="region of interest" description="Disordered" evidence="11">
    <location>
        <begin position="1"/>
        <end position="39"/>
    </location>
</feature>
<dbReference type="PROSITE" id="PS50011">
    <property type="entry name" value="PROTEIN_KINASE_DOM"/>
    <property type="match status" value="1"/>
</dbReference>
<keyword evidence="6" id="KW-0418">Kinase</keyword>
<dbReference type="GO" id="GO:0006995">
    <property type="term" value="P:cellular response to nitrogen starvation"/>
    <property type="evidence" value="ECO:0007669"/>
    <property type="project" value="EnsemblFungi"/>
</dbReference>
<evidence type="ECO:0000256" key="2">
    <source>
        <dbReference type="ARBA" id="ARBA00022527"/>
    </source>
</evidence>
<dbReference type="InterPro" id="IPR050236">
    <property type="entry name" value="Ser_Thr_kinase_AGC"/>
</dbReference>
<dbReference type="Proteomes" id="UP000190274">
    <property type="component" value="Chromosome C"/>
</dbReference>
<dbReference type="InterPro" id="IPR011006">
    <property type="entry name" value="CheY-like_superfamily"/>
</dbReference>
<feature type="compositionally biased region" description="Polar residues" evidence="11">
    <location>
        <begin position="534"/>
        <end position="553"/>
    </location>
</feature>
<keyword evidence="16" id="KW-1185">Reference proteome</keyword>
<evidence type="ECO:0000259" key="12">
    <source>
        <dbReference type="PROSITE" id="PS50011"/>
    </source>
</evidence>
<dbReference type="GO" id="GO:0010508">
    <property type="term" value="P:positive regulation of autophagy"/>
    <property type="evidence" value="ECO:0007669"/>
    <property type="project" value="EnsemblFungi"/>
</dbReference>
<dbReference type="SMART" id="SM00220">
    <property type="entry name" value="S_TKc"/>
    <property type="match status" value="1"/>
</dbReference>
<dbReference type="Gene3D" id="1.10.510.10">
    <property type="entry name" value="Transferase(Phosphotransferase) domain 1"/>
    <property type="match status" value="2"/>
</dbReference>
<dbReference type="CDD" id="cd00130">
    <property type="entry name" value="PAS"/>
    <property type="match status" value="1"/>
</dbReference>
<evidence type="ECO:0000256" key="8">
    <source>
        <dbReference type="ARBA" id="ARBA00047899"/>
    </source>
</evidence>
<comment type="caution">
    <text evidence="10">Lacks conserved residue(s) required for the propagation of feature annotation.</text>
</comment>
<dbReference type="EMBL" id="LT598459">
    <property type="protein sequence ID" value="SCU83437.1"/>
    <property type="molecule type" value="Genomic_DNA"/>
</dbReference>
<organism evidence="15 16">
    <name type="scientific">Lachancea dasiensis</name>
    <dbReference type="NCBI Taxonomy" id="1072105"/>
    <lineage>
        <taxon>Eukaryota</taxon>
        <taxon>Fungi</taxon>
        <taxon>Dikarya</taxon>
        <taxon>Ascomycota</taxon>
        <taxon>Saccharomycotina</taxon>
        <taxon>Saccharomycetes</taxon>
        <taxon>Saccharomycetales</taxon>
        <taxon>Saccharomycetaceae</taxon>
        <taxon>Lachancea</taxon>
    </lineage>
</organism>
<dbReference type="SUPFAM" id="SSF56112">
    <property type="entry name" value="Protein kinase-like (PK-like)"/>
    <property type="match status" value="1"/>
</dbReference>
<dbReference type="GO" id="GO:0005737">
    <property type="term" value="C:cytoplasm"/>
    <property type="evidence" value="ECO:0007669"/>
    <property type="project" value="EnsemblFungi"/>
</dbReference>
<dbReference type="PROSITE" id="PS00108">
    <property type="entry name" value="PROTEIN_KINASE_ST"/>
    <property type="match status" value="1"/>
</dbReference>
<dbReference type="PROSITE" id="PS50110">
    <property type="entry name" value="RESPONSE_REGULATORY"/>
    <property type="match status" value="1"/>
</dbReference>
<comment type="catalytic activity">
    <reaction evidence="9">
        <text>L-seryl-[protein] + ATP = O-phospho-L-seryl-[protein] + ADP + H(+)</text>
        <dbReference type="Rhea" id="RHEA:17989"/>
        <dbReference type="Rhea" id="RHEA-COMP:9863"/>
        <dbReference type="Rhea" id="RHEA-COMP:11604"/>
        <dbReference type="ChEBI" id="CHEBI:15378"/>
        <dbReference type="ChEBI" id="CHEBI:29999"/>
        <dbReference type="ChEBI" id="CHEBI:30616"/>
        <dbReference type="ChEBI" id="CHEBI:83421"/>
        <dbReference type="ChEBI" id="CHEBI:456216"/>
        <dbReference type="EC" id="2.7.11.1"/>
    </reaction>
</comment>
<dbReference type="InterPro" id="IPR011009">
    <property type="entry name" value="Kinase-like_dom_sf"/>
</dbReference>
<dbReference type="GO" id="GO:0045944">
    <property type="term" value="P:positive regulation of transcription by RNA polymerase II"/>
    <property type="evidence" value="ECO:0007669"/>
    <property type="project" value="EnsemblFungi"/>
</dbReference>
<dbReference type="SMART" id="SM00448">
    <property type="entry name" value="REC"/>
    <property type="match status" value="1"/>
</dbReference>
<evidence type="ECO:0000256" key="1">
    <source>
        <dbReference type="ARBA" id="ARBA00012513"/>
    </source>
</evidence>
<feature type="compositionally biased region" description="Polar residues" evidence="11">
    <location>
        <begin position="1249"/>
        <end position="1278"/>
    </location>
</feature>
<dbReference type="GO" id="GO:0051321">
    <property type="term" value="P:meiotic cell cycle"/>
    <property type="evidence" value="ECO:0007669"/>
    <property type="project" value="EnsemblFungi"/>
</dbReference>
<feature type="region of interest" description="Disordered" evidence="11">
    <location>
        <begin position="837"/>
        <end position="878"/>
    </location>
</feature>
<name>A0A1G4J1F3_9SACH</name>
<feature type="region of interest" description="Disordered" evidence="11">
    <location>
        <begin position="1226"/>
        <end position="1357"/>
    </location>
</feature>
<dbReference type="PANTHER" id="PTHR24356:SF1">
    <property type="entry name" value="SERINE_THREONINE-PROTEIN KINASE GREATWALL"/>
    <property type="match status" value="1"/>
</dbReference>
<keyword evidence="3" id="KW-0597">Phosphoprotein</keyword>
<dbReference type="InterPro" id="IPR008271">
    <property type="entry name" value="Ser/Thr_kinase_AS"/>
</dbReference>
<keyword evidence="4" id="KW-0808">Transferase</keyword>
<evidence type="ECO:0000256" key="3">
    <source>
        <dbReference type="ARBA" id="ARBA00022553"/>
    </source>
</evidence>
<feature type="region of interest" description="Disordered" evidence="11">
    <location>
        <begin position="526"/>
        <end position="616"/>
    </location>
</feature>
<dbReference type="GO" id="GO:0034605">
    <property type="term" value="P:cellular response to heat"/>
    <property type="evidence" value="ECO:0007669"/>
    <property type="project" value="EnsemblFungi"/>
</dbReference>
<evidence type="ECO:0000256" key="7">
    <source>
        <dbReference type="ARBA" id="ARBA00022840"/>
    </source>
</evidence>
<dbReference type="CDD" id="cd05611">
    <property type="entry name" value="STKc_Rim15_like"/>
    <property type="match status" value="1"/>
</dbReference>
<dbReference type="STRING" id="1266660.A0A1G4J1F3"/>
<dbReference type="SUPFAM" id="SSF55785">
    <property type="entry name" value="PYP-like sensor domain (PAS domain)"/>
    <property type="match status" value="1"/>
</dbReference>
<evidence type="ECO:0000256" key="4">
    <source>
        <dbReference type="ARBA" id="ARBA00022679"/>
    </source>
</evidence>
<evidence type="ECO:0000256" key="5">
    <source>
        <dbReference type="ARBA" id="ARBA00022741"/>
    </source>
</evidence>
<evidence type="ECO:0000256" key="10">
    <source>
        <dbReference type="PROSITE-ProRule" id="PRU00169"/>
    </source>
</evidence>
<dbReference type="GO" id="GO:1901992">
    <property type="term" value="P:positive regulation of mitotic cell cycle phase transition"/>
    <property type="evidence" value="ECO:0007669"/>
    <property type="project" value="EnsemblFungi"/>
</dbReference>
<feature type="region of interest" description="Disordered" evidence="11">
    <location>
        <begin position="1105"/>
        <end position="1146"/>
    </location>
</feature>
<dbReference type="InterPro" id="IPR000719">
    <property type="entry name" value="Prot_kinase_dom"/>
</dbReference>
<dbReference type="Pfam" id="PF00069">
    <property type="entry name" value="Pkinase"/>
    <property type="match status" value="2"/>
</dbReference>
<dbReference type="FunFam" id="3.30.200.20:FF:001008">
    <property type="entry name" value="Serine/threonine-protein kinase cek1"/>
    <property type="match status" value="1"/>
</dbReference>
<dbReference type="FunFam" id="1.10.510.10:FF:000340">
    <property type="entry name" value="Serine threonine protein kinase"/>
    <property type="match status" value="1"/>
</dbReference>
<dbReference type="InterPro" id="IPR035965">
    <property type="entry name" value="PAS-like_dom_sf"/>
</dbReference>
<feature type="domain" description="Protein kinase" evidence="12">
    <location>
        <begin position="681"/>
        <end position="1069"/>
    </location>
</feature>
<dbReference type="Gene3D" id="3.30.200.20">
    <property type="entry name" value="Phosphorylase Kinase, domain 1"/>
    <property type="match status" value="2"/>
</dbReference>
<dbReference type="GO" id="GO:0000160">
    <property type="term" value="P:phosphorelay signal transduction system"/>
    <property type="evidence" value="ECO:0007669"/>
    <property type="project" value="InterPro"/>
</dbReference>
<feature type="compositionally biased region" description="Low complexity" evidence="11">
    <location>
        <begin position="1236"/>
        <end position="1247"/>
    </location>
</feature>
<evidence type="ECO:0000256" key="9">
    <source>
        <dbReference type="ARBA" id="ARBA00048679"/>
    </source>
</evidence>